<dbReference type="Gene3D" id="3.30.240.20">
    <property type="entry name" value="bsu07140 like domains"/>
    <property type="match status" value="1"/>
</dbReference>
<evidence type="ECO:0000256" key="4">
    <source>
        <dbReference type="ARBA" id="ARBA00022692"/>
    </source>
</evidence>
<dbReference type="PANTHER" id="PTHR34582:SF6">
    <property type="entry name" value="UPF0702 TRANSMEMBRANE PROTEIN YCAP"/>
    <property type="match status" value="1"/>
</dbReference>
<evidence type="ECO:0000256" key="6">
    <source>
        <dbReference type="ARBA" id="ARBA00023136"/>
    </source>
</evidence>
<accession>A0ABN1EQA8</accession>
<dbReference type="InterPro" id="IPR007353">
    <property type="entry name" value="DUF421"/>
</dbReference>
<protein>
    <recommendedName>
        <fullName evidence="8">YetF C-terminal domain-containing protein</fullName>
    </recommendedName>
</protein>
<keyword evidence="6 7" id="KW-0472">Membrane</keyword>
<name>A0ABN1EQA8_9PROT</name>
<gene>
    <name evidence="9" type="ORF">GCM10009416_07920</name>
</gene>
<dbReference type="EMBL" id="BAAAFZ010000008">
    <property type="protein sequence ID" value="GAA0571718.1"/>
    <property type="molecule type" value="Genomic_DNA"/>
</dbReference>
<evidence type="ECO:0000313" key="9">
    <source>
        <dbReference type="EMBL" id="GAA0571718.1"/>
    </source>
</evidence>
<sequence>MDHLFGGAGELGWVAAKAFLLYLTAVFALRLGKRRALADLSPFDFVAAVAVGAVVGRLPSAADSSYLAGAATLFAVLAAHRCVTRLHEFPGFARFLEDFPRLLVAHGRVLDRELRRCGMTRGDLYGLLRQRGVGELAEVRFAVLEQRGQLSVIRGGGEGDADPELVRDILARLPGQGAR</sequence>
<reference evidence="9 10" key="1">
    <citation type="journal article" date="2019" name="Int. J. Syst. Evol. Microbiol.">
        <title>The Global Catalogue of Microorganisms (GCM) 10K type strain sequencing project: providing services to taxonomists for standard genome sequencing and annotation.</title>
        <authorList>
            <consortium name="The Broad Institute Genomics Platform"/>
            <consortium name="The Broad Institute Genome Sequencing Center for Infectious Disease"/>
            <person name="Wu L."/>
            <person name="Ma J."/>
        </authorList>
    </citation>
    <scope>NUCLEOTIDE SEQUENCE [LARGE SCALE GENOMIC DNA]</scope>
    <source>
        <strain evidence="9 10">JCM 9933</strain>
    </source>
</reference>
<evidence type="ECO:0000259" key="8">
    <source>
        <dbReference type="Pfam" id="PF04239"/>
    </source>
</evidence>
<dbReference type="InterPro" id="IPR023090">
    <property type="entry name" value="UPF0702_alpha/beta_dom_sf"/>
</dbReference>
<keyword evidence="5 7" id="KW-1133">Transmembrane helix</keyword>
<organism evidence="9 10">
    <name type="scientific">Craurococcus roseus</name>
    <dbReference type="NCBI Taxonomy" id="77585"/>
    <lineage>
        <taxon>Bacteria</taxon>
        <taxon>Pseudomonadati</taxon>
        <taxon>Pseudomonadota</taxon>
        <taxon>Alphaproteobacteria</taxon>
        <taxon>Acetobacterales</taxon>
        <taxon>Acetobacteraceae</taxon>
        <taxon>Craurococcus</taxon>
    </lineage>
</organism>
<dbReference type="Proteomes" id="UP001501588">
    <property type="component" value="Unassembled WGS sequence"/>
</dbReference>
<dbReference type="PANTHER" id="PTHR34582">
    <property type="entry name" value="UPF0702 TRANSMEMBRANE PROTEIN YCAP"/>
    <property type="match status" value="1"/>
</dbReference>
<proteinExistence type="inferred from homology"/>
<comment type="caution">
    <text evidence="9">The sequence shown here is derived from an EMBL/GenBank/DDBJ whole genome shotgun (WGS) entry which is preliminary data.</text>
</comment>
<evidence type="ECO:0000256" key="3">
    <source>
        <dbReference type="ARBA" id="ARBA00022475"/>
    </source>
</evidence>
<evidence type="ECO:0000256" key="1">
    <source>
        <dbReference type="ARBA" id="ARBA00004651"/>
    </source>
</evidence>
<keyword evidence="3" id="KW-1003">Cell membrane</keyword>
<dbReference type="RefSeq" id="WP_343893853.1">
    <property type="nucleotide sequence ID" value="NZ_BAAAFZ010000008.1"/>
</dbReference>
<feature type="domain" description="YetF C-terminal" evidence="8">
    <location>
        <begin position="91"/>
        <end position="157"/>
    </location>
</feature>
<keyword evidence="4 7" id="KW-0812">Transmembrane</keyword>
<keyword evidence="10" id="KW-1185">Reference proteome</keyword>
<evidence type="ECO:0000256" key="5">
    <source>
        <dbReference type="ARBA" id="ARBA00022989"/>
    </source>
</evidence>
<feature type="transmembrane region" description="Helical" evidence="7">
    <location>
        <begin position="12"/>
        <end position="31"/>
    </location>
</feature>
<comment type="similarity">
    <text evidence="2">Belongs to the UPF0702 family.</text>
</comment>
<evidence type="ECO:0000256" key="7">
    <source>
        <dbReference type="SAM" id="Phobius"/>
    </source>
</evidence>
<evidence type="ECO:0000256" key="2">
    <source>
        <dbReference type="ARBA" id="ARBA00006448"/>
    </source>
</evidence>
<evidence type="ECO:0000313" key="10">
    <source>
        <dbReference type="Proteomes" id="UP001501588"/>
    </source>
</evidence>
<dbReference type="Pfam" id="PF04239">
    <property type="entry name" value="DUF421"/>
    <property type="match status" value="1"/>
</dbReference>
<comment type="subcellular location">
    <subcellularLocation>
        <location evidence="1">Cell membrane</location>
        <topology evidence="1">Multi-pass membrane protein</topology>
    </subcellularLocation>
</comment>